<dbReference type="CDD" id="cd00090">
    <property type="entry name" value="HTH_ARSR"/>
    <property type="match status" value="1"/>
</dbReference>
<evidence type="ECO:0000313" key="2">
    <source>
        <dbReference type="EMBL" id="EWS80183.1"/>
    </source>
</evidence>
<dbReference type="OrthoDB" id="9806976at2"/>
<proteinExistence type="predicted"/>
<evidence type="ECO:0000313" key="3">
    <source>
        <dbReference type="Proteomes" id="UP000023067"/>
    </source>
</evidence>
<dbReference type="PANTHER" id="PTHR38600:SF2">
    <property type="entry name" value="SLL0088 PROTEIN"/>
    <property type="match status" value="1"/>
</dbReference>
<dbReference type="InterPro" id="IPR011991">
    <property type="entry name" value="ArsR-like_HTH"/>
</dbReference>
<dbReference type="STRING" id="396014.BF93_04900"/>
<dbReference type="Proteomes" id="UP000023067">
    <property type="component" value="Unassembled WGS sequence"/>
</dbReference>
<dbReference type="InterPro" id="IPR036388">
    <property type="entry name" value="WH-like_DNA-bd_sf"/>
</dbReference>
<organism evidence="2 3">
    <name type="scientific">Brachybacterium phenoliresistens</name>
    <dbReference type="NCBI Taxonomy" id="396014"/>
    <lineage>
        <taxon>Bacteria</taxon>
        <taxon>Bacillati</taxon>
        <taxon>Actinomycetota</taxon>
        <taxon>Actinomycetes</taxon>
        <taxon>Micrococcales</taxon>
        <taxon>Dermabacteraceae</taxon>
        <taxon>Brachybacterium</taxon>
    </lineage>
</organism>
<dbReference type="Pfam" id="PF12840">
    <property type="entry name" value="HTH_20"/>
    <property type="match status" value="1"/>
</dbReference>
<dbReference type="PANTHER" id="PTHR38600">
    <property type="entry name" value="TRANSCRIPTIONAL REGULATORY PROTEIN"/>
    <property type="match status" value="1"/>
</dbReference>
<dbReference type="SMART" id="SM00418">
    <property type="entry name" value="HTH_ARSR"/>
    <property type="match status" value="1"/>
</dbReference>
<reference evidence="2 3" key="1">
    <citation type="submission" date="2014-02" db="EMBL/GenBank/DDBJ databases">
        <title>Genome sequence of Brachybacterium phenoliresistens strain W13A50.</title>
        <authorList>
            <person name="Wang X."/>
        </authorList>
    </citation>
    <scope>NUCLEOTIDE SEQUENCE [LARGE SCALE GENOMIC DNA]</scope>
    <source>
        <strain evidence="2 3">W13A50</strain>
    </source>
</reference>
<keyword evidence="3" id="KW-1185">Reference proteome</keyword>
<dbReference type="RefSeq" id="WP_038373771.1">
    <property type="nucleotide sequence ID" value="NZ_KK070001.1"/>
</dbReference>
<dbReference type="eggNOG" id="COG0640">
    <property type="taxonomic scope" value="Bacteria"/>
</dbReference>
<dbReference type="PROSITE" id="PS50987">
    <property type="entry name" value="HTH_ARSR_2"/>
    <property type="match status" value="1"/>
</dbReference>
<protein>
    <submittedName>
        <fullName evidence="2">ArsR family transcriptional regulator</fullName>
    </submittedName>
</protein>
<dbReference type="AlphaFoldDB" id="Z9JQ81"/>
<accession>Z9JQ81</accession>
<dbReference type="HOGENOM" id="CLU_097806_0_2_11"/>
<dbReference type="Gene3D" id="1.10.10.10">
    <property type="entry name" value="Winged helix-like DNA-binding domain superfamily/Winged helix DNA-binding domain"/>
    <property type="match status" value="1"/>
</dbReference>
<sequence>MAKYSGDPDPEVDLDRMFHALADGTRRAMVARLVHGPASVSELAEPFGMALPTVVRHLQVLEEARIVSSEKVGRVRTVQLMPDAMVPANAWIMAHRRPQESRLDRLGELLDRHDPAEED</sequence>
<dbReference type="EMBL" id="JDYK01000018">
    <property type="protein sequence ID" value="EWS80183.1"/>
    <property type="molecule type" value="Genomic_DNA"/>
</dbReference>
<dbReference type="PATRIC" id="fig|396014.3.peg.3012"/>
<dbReference type="NCBIfam" id="NF033788">
    <property type="entry name" value="HTH_metalloreg"/>
    <property type="match status" value="1"/>
</dbReference>
<feature type="domain" description="HTH arsR-type" evidence="1">
    <location>
        <begin position="6"/>
        <end position="100"/>
    </location>
</feature>
<name>Z9JQ81_9MICO</name>
<gene>
    <name evidence="2" type="ORF">BF93_04900</name>
</gene>
<evidence type="ECO:0000259" key="1">
    <source>
        <dbReference type="PROSITE" id="PS50987"/>
    </source>
</evidence>
<dbReference type="InterPro" id="IPR036390">
    <property type="entry name" value="WH_DNA-bd_sf"/>
</dbReference>
<comment type="caution">
    <text evidence="2">The sequence shown here is derived from an EMBL/GenBank/DDBJ whole genome shotgun (WGS) entry which is preliminary data.</text>
</comment>
<dbReference type="InterPro" id="IPR001845">
    <property type="entry name" value="HTH_ArsR_DNA-bd_dom"/>
</dbReference>
<dbReference type="GO" id="GO:0003700">
    <property type="term" value="F:DNA-binding transcription factor activity"/>
    <property type="evidence" value="ECO:0007669"/>
    <property type="project" value="InterPro"/>
</dbReference>
<dbReference type="SUPFAM" id="SSF46785">
    <property type="entry name" value="Winged helix' DNA-binding domain"/>
    <property type="match status" value="1"/>
</dbReference>